<dbReference type="GO" id="GO:2000028">
    <property type="term" value="P:regulation of photoperiodism, flowering"/>
    <property type="evidence" value="ECO:0007669"/>
    <property type="project" value="EnsemblPlants"/>
</dbReference>
<dbReference type="OMA" id="TIDGPNS"/>
<proteinExistence type="predicted"/>
<feature type="compositionally biased region" description="Basic residues" evidence="1">
    <location>
        <begin position="96"/>
        <end position="107"/>
    </location>
</feature>
<keyword evidence="5" id="KW-1185">Reference proteome</keyword>
<dbReference type="Gene3D" id="2.30.30.490">
    <property type="match status" value="1"/>
</dbReference>
<dbReference type="InterPro" id="IPR003618">
    <property type="entry name" value="TFIIS_cen_dom"/>
</dbReference>
<dbReference type="GO" id="GO:0003682">
    <property type="term" value="F:chromatin binding"/>
    <property type="evidence" value="ECO:0007669"/>
    <property type="project" value="InterPro"/>
</dbReference>
<gene>
    <name evidence="4" type="primary">LOC127773794</name>
</gene>
<evidence type="ECO:0000259" key="3">
    <source>
        <dbReference type="PROSITE" id="PS51321"/>
    </source>
</evidence>
<protein>
    <recommendedName>
        <fullName evidence="6">BAH domain-containing protein</fullName>
    </recommendedName>
</protein>
<dbReference type="GO" id="GO:0034244">
    <property type="term" value="P:negative regulation of transcription elongation by RNA polymerase II"/>
    <property type="evidence" value="ECO:0007669"/>
    <property type="project" value="EnsemblPlants"/>
</dbReference>
<sequence>MGRRRRFAQLATTSDDDDDDAPAADAPPKAKPPPPPSSSSGPKKPKQRRLASAAADDDDDVEEDDLELEEEEEDEKDLEEMRRNEEEERREETQTRRRRRRRGRKPKRPAEESEEEEEEEEEEEAKAEEAREEENTEAVPIGEPVKITGRGKKQRKHYTSFEYEGNTFELEDPVLLTPEDSKEKPYVAILKDITETEGSLSVTGQWFYRPEEADKKGGGSWKASDTRELFYSFHIDDVPAESVMHKCVVHFIPQHKKIPSRKEHPGFIVQKVYDTVAKKLWNLTDKDYEDNKQHEIDLLVKKTIDRIGQLSDIEPADAPGDNNDQLSNKRGLRKRPVLPIDVSRDDALAGKSEQFGKAETPGSDKLKNYATLVKYKAVTGDQYRDRWLDKLVDTIPLTSKESAGASHADPGGATKSSTNGSSAKEDNEKSYSPDVIVSIMASLERSTYEALGSDFQKYNQKLRQLLFNIKNSPVLRNRLMNKELDPPVLLTMSPDELKVGLTAAERTSEPEESRKLQMTDARCVRCAEKEVGVSDIIHAGHGDRYQLECNACGHSWFSSRDAITTLTVDTPTSAGGSVGTAPWATAKFDVMEKQLTSPRDHQPDKPLADALHKSAAPYMPTLEKQKSFGKHKPDEPSSAPAAGHE</sequence>
<dbReference type="InterPro" id="IPR036575">
    <property type="entry name" value="TFIIS_cen_dom_sf"/>
</dbReference>
<dbReference type="STRING" id="4538.I1NNP6"/>
<dbReference type="SMART" id="SM00439">
    <property type="entry name" value="BAH"/>
    <property type="match status" value="1"/>
</dbReference>
<dbReference type="EnsemblPlants" id="ORGLA01G0148600.1">
    <property type="protein sequence ID" value="ORGLA01G0148600.1"/>
    <property type="gene ID" value="ORGLA01G0148600"/>
</dbReference>
<dbReference type="RefSeq" id="XP_052155939.1">
    <property type="nucleotide sequence ID" value="XM_052299979.1"/>
</dbReference>
<dbReference type="Gramene" id="ORGLA01G0148600.1">
    <property type="protein sequence ID" value="ORGLA01G0148600.1"/>
    <property type="gene ID" value="ORGLA01G0148600"/>
</dbReference>
<dbReference type="HOGENOM" id="CLU_026265_2_0_1"/>
<dbReference type="PANTHER" id="PTHR46871:SF1">
    <property type="entry name" value="BROMO-ADJACENT HOMOLOGY (BAH) DOMAIN-CONTAINING PROTEIN"/>
    <property type="match status" value="1"/>
</dbReference>
<dbReference type="GO" id="GO:0061628">
    <property type="term" value="F:histone H3K27me3 reader activity"/>
    <property type="evidence" value="ECO:0007669"/>
    <property type="project" value="EnsemblPlants"/>
</dbReference>
<dbReference type="SMART" id="SM00510">
    <property type="entry name" value="TFS2M"/>
    <property type="match status" value="1"/>
</dbReference>
<name>I1NNP6_ORYGL</name>
<feature type="domain" description="TFIIS central" evidence="3">
    <location>
        <begin position="383"/>
        <end position="525"/>
    </location>
</feature>
<dbReference type="AlphaFoldDB" id="I1NNP6"/>
<feature type="region of interest" description="Disordered" evidence="1">
    <location>
        <begin position="1"/>
        <end position="155"/>
    </location>
</feature>
<dbReference type="eggNOG" id="KOG1886">
    <property type="taxonomic scope" value="Eukaryota"/>
</dbReference>
<dbReference type="PANTHER" id="PTHR46871">
    <property type="entry name" value="BROMO-ADJACENT HOMOLOGY (BAH) DOMAIN-CONTAINING PROTEIN"/>
    <property type="match status" value="1"/>
</dbReference>
<feature type="compositionally biased region" description="Basic and acidic residues" evidence="1">
    <location>
        <begin position="623"/>
        <end position="635"/>
    </location>
</feature>
<dbReference type="CDD" id="cd04713">
    <property type="entry name" value="BAH_plant_3"/>
    <property type="match status" value="1"/>
</dbReference>
<dbReference type="GO" id="GO:0045814">
    <property type="term" value="P:negative regulation of gene expression, epigenetic"/>
    <property type="evidence" value="ECO:0007669"/>
    <property type="project" value="EnsemblPlants"/>
</dbReference>
<dbReference type="Pfam" id="PF07500">
    <property type="entry name" value="TFIIS_M"/>
    <property type="match status" value="1"/>
</dbReference>
<feature type="region of interest" description="Disordered" evidence="1">
    <location>
        <begin position="311"/>
        <end position="338"/>
    </location>
</feature>
<dbReference type="GO" id="GO:0006351">
    <property type="term" value="P:DNA-templated transcription"/>
    <property type="evidence" value="ECO:0007669"/>
    <property type="project" value="InterPro"/>
</dbReference>
<evidence type="ECO:0000313" key="4">
    <source>
        <dbReference type="EnsemblPlants" id="ORGLA01G0148600.1"/>
    </source>
</evidence>
<dbReference type="Proteomes" id="UP000007306">
    <property type="component" value="Chromosome 1"/>
</dbReference>
<organism evidence="4 5">
    <name type="scientific">Oryza glaberrima</name>
    <name type="common">African rice</name>
    <dbReference type="NCBI Taxonomy" id="4538"/>
    <lineage>
        <taxon>Eukaryota</taxon>
        <taxon>Viridiplantae</taxon>
        <taxon>Streptophyta</taxon>
        <taxon>Embryophyta</taxon>
        <taxon>Tracheophyta</taxon>
        <taxon>Spermatophyta</taxon>
        <taxon>Magnoliopsida</taxon>
        <taxon>Liliopsida</taxon>
        <taxon>Poales</taxon>
        <taxon>Poaceae</taxon>
        <taxon>BOP clade</taxon>
        <taxon>Oryzoideae</taxon>
        <taxon>Oryzeae</taxon>
        <taxon>Oryzinae</taxon>
        <taxon>Oryza</taxon>
    </lineage>
</organism>
<evidence type="ECO:0000256" key="1">
    <source>
        <dbReference type="SAM" id="MobiDB-lite"/>
    </source>
</evidence>
<dbReference type="Pfam" id="PF01426">
    <property type="entry name" value="BAH"/>
    <property type="match status" value="1"/>
</dbReference>
<dbReference type="GeneID" id="127773794"/>
<dbReference type="Gene3D" id="1.10.472.30">
    <property type="entry name" value="Transcription elongation factor S-II, central domain"/>
    <property type="match status" value="1"/>
</dbReference>
<evidence type="ECO:0000259" key="2">
    <source>
        <dbReference type="PROSITE" id="PS51038"/>
    </source>
</evidence>
<feature type="compositionally biased region" description="Basic and acidic residues" evidence="1">
    <location>
        <begin position="79"/>
        <end position="95"/>
    </location>
</feature>
<evidence type="ECO:0000313" key="5">
    <source>
        <dbReference type="Proteomes" id="UP000007306"/>
    </source>
</evidence>
<dbReference type="InterPro" id="IPR043151">
    <property type="entry name" value="BAH_sf"/>
</dbReference>
<feature type="compositionally biased region" description="Acidic residues" evidence="1">
    <location>
        <begin position="112"/>
        <end position="136"/>
    </location>
</feature>
<accession>I1NNP6</accession>
<feature type="domain" description="BAH" evidence="2">
    <location>
        <begin position="166"/>
        <end position="284"/>
    </location>
</feature>
<reference evidence="4" key="1">
    <citation type="submission" date="2015-06" db="UniProtKB">
        <authorList>
            <consortium name="EnsemblPlants"/>
        </authorList>
    </citation>
    <scope>IDENTIFICATION</scope>
</reference>
<feature type="region of interest" description="Disordered" evidence="1">
    <location>
        <begin position="594"/>
        <end position="645"/>
    </location>
</feature>
<dbReference type="InterPro" id="IPR001025">
    <property type="entry name" value="BAH_dom"/>
</dbReference>
<dbReference type="SUPFAM" id="SSF46942">
    <property type="entry name" value="Elongation factor TFIIS domain 2"/>
    <property type="match status" value="1"/>
</dbReference>
<dbReference type="PROSITE" id="PS51038">
    <property type="entry name" value="BAH"/>
    <property type="match status" value="1"/>
</dbReference>
<feature type="compositionally biased region" description="Basic and acidic residues" evidence="1">
    <location>
        <begin position="598"/>
        <end position="612"/>
    </location>
</feature>
<dbReference type="GO" id="GO:0001217">
    <property type="term" value="F:DNA-binding transcription repressor activity"/>
    <property type="evidence" value="ECO:0007669"/>
    <property type="project" value="EnsemblPlants"/>
</dbReference>
<feature type="compositionally biased region" description="Acidic residues" evidence="1">
    <location>
        <begin position="55"/>
        <end position="78"/>
    </location>
</feature>
<feature type="region of interest" description="Disordered" evidence="1">
    <location>
        <begin position="401"/>
        <end position="429"/>
    </location>
</feature>
<reference evidence="4 5" key="2">
    <citation type="submission" date="2018-04" db="EMBL/GenBank/DDBJ databases">
        <title>OglaRS2 (Oryza glaberrima Reference Sequence Version 2).</title>
        <authorList>
            <person name="Zhang J."/>
            <person name="Kudrna D."/>
            <person name="Lee S."/>
            <person name="Talag J."/>
            <person name="Rajasekar S."/>
            <person name="Wing R.A."/>
        </authorList>
    </citation>
    <scope>NUCLEOTIDE SEQUENCE [LARGE SCALE GENOMIC DNA]</scope>
    <source>
        <strain evidence="4 5">cv. IRGC 96717</strain>
    </source>
</reference>
<dbReference type="PROSITE" id="PS51321">
    <property type="entry name" value="TFIIS_CENTRAL"/>
    <property type="match status" value="1"/>
</dbReference>
<evidence type="ECO:0008006" key="6">
    <source>
        <dbReference type="Google" id="ProtNLM"/>
    </source>
</evidence>